<sequence length="685" mass="77904">MSEKDYLLEEVTPNKPSFTRLLSNPFQCLPSFKSTESTYDYSDDDVFEPLPYTSSSKSTIQSHLTNNDKLSHLRHQMRQRGIAVYIIPSEDEHQSEYTATADKRREFTSEFTGSAGIAIVTLDDEFNGEQRLSTDGRYFLQAEEQLPNTWGLLKQGMAGYPKWTSWCIEKATTSKFSKVISVDSRLISLDTGEFFQKASKINGFEFKPQLENLVDAVWDNRPMRSLDLIYQYEMKFAGESTNDKLVRVRKEMAKLGGEYLVITALDDIAWLLNLRADTDIDFAPVFFSYVLITPDTVRFYVDYRKLHYPSIQYLQTIEGLEIKKYTDFYSDLGLLKCTVEHPIGKIILPTKSSATYALYEAIPESIVKRTIIFHSIVSYLKVYKNPTELFNYKIAQYKDSLAFIIFSAWLEDQLLKGKKINEFQAACKIHGIRGKFPNFKGESYETISSTGANGAIIHYAPSEDQNSIIDPKKIYLIDSGAQYLEGTTDITRTYMFGDASKEDKKFYTLVLKGHLAVSMAKFPANSSLSGAILDSYSRQPLWNEGLDFNHGSGHGVGAFGLVHESPLYFSTTAGGSSTEPLFKPGAIITIEPGYYVAGEKGFRVESELEIIKTDSKTRNGEDFLGFGYLTKVPFCRKLIDKSYLDSTEINWINEFYKSIRSDFGDKLSEMDKRAYDWLMKETKPL</sequence>
<keyword evidence="2" id="KW-1185">Reference proteome</keyword>
<dbReference type="Proteomes" id="UP001152531">
    <property type="component" value="Unassembled WGS sequence"/>
</dbReference>
<protein>
    <submittedName>
        <fullName evidence="1">Xaa-Pro aminopeptidase Fra1p</fullName>
    </submittedName>
</protein>
<keyword evidence="1" id="KW-0378">Hydrolase</keyword>
<dbReference type="EMBL" id="CALSDN010000001">
    <property type="protein sequence ID" value="CAH6718792.1"/>
    <property type="molecule type" value="Genomic_DNA"/>
</dbReference>
<name>A0ACA9Y1F5_9ASCO</name>
<gene>
    <name evidence="1" type="ORF">CLIB1444_01S14620</name>
</gene>
<keyword evidence="1" id="KW-0645">Protease</keyword>
<comment type="caution">
    <text evidence="1">The sequence shown here is derived from an EMBL/GenBank/DDBJ whole genome shotgun (WGS) entry which is preliminary data.</text>
</comment>
<accession>A0ACA9Y1F5</accession>
<proteinExistence type="predicted"/>
<evidence type="ECO:0000313" key="2">
    <source>
        <dbReference type="Proteomes" id="UP001152531"/>
    </source>
</evidence>
<organism evidence="1 2">
    <name type="scientific">[Candida] jaroonii</name>
    <dbReference type="NCBI Taxonomy" id="467808"/>
    <lineage>
        <taxon>Eukaryota</taxon>
        <taxon>Fungi</taxon>
        <taxon>Dikarya</taxon>
        <taxon>Ascomycota</taxon>
        <taxon>Saccharomycotina</taxon>
        <taxon>Pichiomycetes</taxon>
        <taxon>Debaryomycetaceae</taxon>
        <taxon>Yamadazyma</taxon>
    </lineage>
</organism>
<evidence type="ECO:0000313" key="1">
    <source>
        <dbReference type="EMBL" id="CAH6718792.1"/>
    </source>
</evidence>
<keyword evidence="1" id="KW-0031">Aminopeptidase</keyword>
<reference evidence="1" key="1">
    <citation type="submission" date="2022-06" db="EMBL/GenBank/DDBJ databases">
        <authorList>
            <person name="Legras J.-L."/>
            <person name="Devillers H."/>
            <person name="Grondin C."/>
        </authorList>
    </citation>
    <scope>NUCLEOTIDE SEQUENCE</scope>
    <source>
        <strain evidence="1">CLIB 1444</strain>
    </source>
</reference>